<feature type="transmembrane region" description="Helical" evidence="6">
    <location>
        <begin position="395"/>
        <end position="419"/>
    </location>
</feature>
<dbReference type="AlphaFoldDB" id="A0A2N3NFH0"/>
<keyword evidence="4 6" id="KW-1133">Transmembrane helix</keyword>
<feature type="transmembrane region" description="Helical" evidence="6">
    <location>
        <begin position="372"/>
        <end position="389"/>
    </location>
</feature>
<dbReference type="InParanoid" id="A0A2N3NFH0"/>
<protein>
    <submittedName>
        <fullName evidence="7">Uncharacterized protein</fullName>
    </submittedName>
</protein>
<dbReference type="VEuPathDB" id="FungiDB:jhhlp_002912"/>
<dbReference type="GO" id="GO:0015205">
    <property type="term" value="F:nucleobase transmembrane transporter activity"/>
    <property type="evidence" value="ECO:0007669"/>
    <property type="project" value="TreeGrafter"/>
</dbReference>
<dbReference type="OrthoDB" id="2018619at2759"/>
<feature type="transmembrane region" description="Helical" evidence="6">
    <location>
        <begin position="337"/>
        <end position="360"/>
    </location>
</feature>
<dbReference type="PANTHER" id="PTHR30618:SF15">
    <property type="entry name" value="NICOTINAMIDE RIBOSIDE TRANSPORTER 1-RELATED"/>
    <property type="match status" value="1"/>
</dbReference>
<feature type="transmembrane region" description="Helical" evidence="6">
    <location>
        <begin position="198"/>
        <end position="220"/>
    </location>
</feature>
<evidence type="ECO:0000256" key="3">
    <source>
        <dbReference type="ARBA" id="ARBA00022692"/>
    </source>
</evidence>
<dbReference type="InterPro" id="IPR045225">
    <property type="entry name" value="Uracil/uridine/allantoin_perm"/>
</dbReference>
<keyword evidence="5 6" id="KW-0472">Membrane</keyword>
<proteinExistence type="inferred from homology"/>
<dbReference type="PANTHER" id="PTHR30618">
    <property type="entry name" value="NCS1 FAMILY PURINE/PYRIMIDINE TRANSPORTER"/>
    <property type="match status" value="1"/>
</dbReference>
<dbReference type="FunCoup" id="A0A2N3NFH0">
    <property type="interactions" value="31"/>
</dbReference>
<keyword evidence="3 6" id="KW-0812">Transmembrane</keyword>
<feature type="transmembrane region" description="Helical" evidence="6">
    <location>
        <begin position="170"/>
        <end position="191"/>
    </location>
</feature>
<feature type="transmembrane region" description="Helical" evidence="6">
    <location>
        <begin position="49"/>
        <end position="71"/>
    </location>
</feature>
<name>A0A2N3NFH0_9PEZI</name>
<dbReference type="EMBL" id="NLAX01000008">
    <property type="protein sequence ID" value="PKS11151.1"/>
    <property type="molecule type" value="Genomic_DNA"/>
</dbReference>
<gene>
    <name evidence="7" type="ORF">jhhlp_002912</name>
</gene>
<comment type="caution">
    <text evidence="7">The sequence shown here is derived from an EMBL/GenBank/DDBJ whole genome shotgun (WGS) entry which is preliminary data.</text>
</comment>
<dbReference type="Proteomes" id="UP000233524">
    <property type="component" value="Unassembled WGS sequence"/>
</dbReference>
<accession>A0A2N3NFH0</accession>
<dbReference type="Gene3D" id="1.10.4160.10">
    <property type="entry name" value="Hydantoin permease"/>
    <property type="match status" value="1"/>
</dbReference>
<sequence>MAGNMFAAVFNLIRIKEEDHAGRRTNRWANADILPVLPENRNYTVKTYMGFWVSVGIAATYWTMGSSAIAAGLSAGQAIGAMILGSVLSALVAWGCGEFGITYGLGFPMMSRAAFGMYGSYFVVVLKCFGNIIYSGIQCYWGGIAIRVMLSAIFPTYHRMRNTLPEGANITTNDLIGTMIYWVVFVGMLCVPPHKLQGFFLASFIGVSLTIVGMFIWAMAANRGAGDLVAPTLKLSTGDTAFQFIQAICTMATTYCGVSIRHADWTRYTKTPSAARWGIWVGCPLSVSVAAMFGIFITSATRSIYSQIIWQPMTLLAHIQEIDYSATTRAGTFFAGLGWFMSQLAINVASNAIATGMDFASLAPEIINARRGSLVLAVIAIALCPWNLVNSPSTFITVVGSLGIFISPLMGVFISDYLIVRRQMYKVPDLYVGNKSSIYWYQYGFHWRAFLTWISLIWMSLREYYTIIPTDSLVLTLLANMI</sequence>
<dbReference type="Pfam" id="PF02133">
    <property type="entry name" value="Transp_cyt_pur"/>
    <property type="match status" value="1"/>
</dbReference>
<dbReference type="STRING" id="41688.A0A2N3NFH0"/>
<feature type="transmembrane region" description="Helical" evidence="6">
    <location>
        <begin position="78"/>
        <end position="101"/>
    </location>
</feature>
<feature type="transmembrane region" description="Helical" evidence="6">
    <location>
        <begin position="279"/>
        <end position="297"/>
    </location>
</feature>
<evidence type="ECO:0000256" key="2">
    <source>
        <dbReference type="ARBA" id="ARBA00008974"/>
    </source>
</evidence>
<evidence type="ECO:0000313" key="8">
    <source>
        <dbReference type="Proteomes" id="UP000233524"/>
    </source>
</evidence>
<evidence type="ECO:0000256" key="6">
    <source>
        <dbReference type="SAM" id="Phobius"/>
    </source>
</evidence>
<dbReference type="InterPro" id="IPR001248">
    <property type="entry name" value="Pur-cyt_permease"/>
</dbReference>
<dbReference type="GO" id="GO:0005886">
    <property type="term" value="C:plasma membrane"/>
    <property type="evidence" value="ECO:0007669"/>
    <property type="project" value="TreeGrafter"/>
</dbReference>
<organism evidence="7 8">
    <name type="scientific">Lomentospora prolificans</name>
    <dbReference type="NCBI Taxonomy" id="41688"/>
    <lineage>
        <taxon>Eukaryota</taxon>
        <taxon>Fungi</taxon>
        <taxon>Dikarya</taxon>
        <taxon>Ascomycota</taxon>
        <taxon>Pezizomycotina</taxon>
        <taxon>Sordariomycetes</taxon>
        <taxon>Hypocreomycetidae</taxon>
        <taxon>Microascales</taxon>
        <taxon>Microascaceae</taxon>
        <taxon>Lomentospora</taxon>
    </lineage>
</organism>
<keyword evidence="8" id="KW-1185">Reference proteome</keyword>
<feature type="transmembrane region" description="Helical" evidence="6">
    <location>
        <begin position="240"/>
        <end position="258"/>
    </location>
</feature>
<evidence type="ECO:0000256" key="5">
    <source>
        <dbReference type="ARBA" id="ARBA00023136"/>
    </source>
</evidence>
<evidence type="ECO:0000256" key="4">
    <source>
        <dbReference type="ARBA" id="ARBA00022989"/>
    </source>
</evidence>
<comment type="similarity">
    <text evidence="2">Belongs to the purine-cytosine permease (2.A.39) family.</text>
</comment>
<evidence type="ECO:0000313" key="7">
    <source>
        <dbReference type="EMBL" id="PKS11151.1"/>
    </source>
</evidence>
<evidence type="ECO:0000256" key="1">
    <source>
        <dbReference type="ARBA" id="ARBA00004141"/>
    </source>
</evidence>
<comment type="subcellular location">
    <subcellularLocation>
        <location evidence="1">Membrane</location>
        <topology evidence="1">Multi-pass membrane protein</topology>
    </subcellularLocation>
</comment>
<reference evidence="7 8" key="1">
    <citation type="journal article" date="2017" name="G3 (Bethesda)">
        <title>First Draft Genome Sequence of the Pathogenic Fungus Lomentospora prolificans (Formerly Scedosporium prolificans).</title>
        <authorList>
            <person name="Luo R."/>
            <person name="Zimin A."/>
            <person name="Workman R."/>
            <person name="Fan Y."/>
            <person name="Pertea G."/>
            <person name="Grossman N."/>
            <person name="Wear M.P."/>
            <person name="Jia B."/>
            <person name="Miller H."/>
            <person name="Casadevall A."/>
            <person name="Timp W."/>
            <person name="Zhang S.X."/>
            <person name="Salzberg S.L."/>
        </authorList>
    </citation>
    <scope>NUCLEOTIDE SEQUENCE [LARGE SCALE GENOMIC DNA]</scope>
    <source>
        <strain evidence="7 8">JHH-5317</strain>
    </source>
</reference>